<feature type="signal peptide" evidence="1">
    <location>
        <begin position="1"/>
        <end position="22"/>
    </location>
</feature>
<name>A0ABR7YHA7_9SPHI</name>
<dbReference type="RefSeq" id="WP_190302761.1">
    <property type="nucleotide sequence ID" value="NZ_JACOIJ010000034.1"/>
</dbReference>
<sequence length="372" mass="43200">MKIIKPVITFLFLFISTFSLFAQNQCETVTAIAIEKLLTQLQRNDYEGIAQTLNTMEASCGESEFTLRTRLIYQIINKTNTDQLRSKYFKNKFDSKLITRWDDSYENRTVYQQNKKKYDYVPLGHSTDSLLKIKATALLNSPTYNNINKEEEALLHLFKDDIDSYLNIMQPESAPDKKMKERIEVDQHKQKNTFGVHIGSFQPIGENYYFGKLVTGGLSYMTPFINDFVLDIHYKFRAHSKAPAFDFVYKEEIREVESKSSHVIALGVGYKLLDKSRFIILPKINLGYGFIWTGLSETVYGEDDDGNETETMRFRNVQTLHSSLGISIMRHIAKKTYIGIESNVHLVPYKWDSRLKSDIPSKYASFEFFVRF</sequence>
<gene>
    <name evidence="2" type="ORF">H8B04_14085</name>
</gene>
<evidence type="ECO:0000313" key="3">
    <source>
        <dbReference type="Proteomes" id="UP000651271"/>
    </source>
</evidence>
<keyword evidence="1" id="KW-0732">Signal</keyword>
<proteinExistence type="predicted"/>
<reference evidence="2 3" key="1">
    <citation type="submission" date="2020-08" db="EMBL/GenBank/DDBJ databases">
        <title>Sphingobacterium sp. DN04309 isolated from aquaculture water.</title>
        <authorList>
            <person name="Zhang M."/>
        </authorList>
    </citation>
    <scope>NUCLEOTIDE SEQUENCE [LARGE SCALE GENOMIC DNA]</scope>
    <source>
        <strain evidence="2 3">DN04309</strain>
    </source>
</reference>
<dbReference type="Proteomes" id="UP000651271">
    <property type="component" value="Unassembled WGS sequence"/>
</dbReference>
<accession>A0ABR7YHA7</accession>
<dbReference type="EMBL" id="JACOIJ010000034">
    <property type="protein sequence ID" value="MBD1430670.1"/>
    <property type="molecule type" value="Genomic_DNA"/>
</dbReference>
<evidence type="ECO:0008006" key="4">
    <source>
        <dbReference type="Google" id="ProtNLM"/>
    </source>
</evidence>
<evidence type="ECO:0000256" key="1">
    <source>
        <dbReference type="SAM" id="SignalP"/>
    </source>
</evidence>
<keyword evidence="3" id="KW-1185">Reference proteome</keyword>
<feature type="chain" id="PRO_5045675460" description="Outer membrane protein beta-barrel domain-containing protein" evidence="1">
    <location>
        <begin position="23"/>
        <end position="372"/>
    </location>
</feature>
<comment type="caution">
    <text evidence="2">The sequence shown here is derived from an EMBL/GenBank/DDBJ whole genome shotgun (WGS) entry which is preliminary data.</text>
</comment>
<organism evidence="2 3">
    <name type="scientific">Sphingobacterium litopenaei</name>
    <dbReference type="NCBI Taxonomy" id="2763500"/>
    <lineage>
        <taxon>Bacteria</taxon>
        <taxon>Pseudomonadati</taxon>
        <taxon>Bacteroidota</taxon>
        <taxon>Sphingobacteriia</taxon>
        <taxon>Sphingobacteriales</taxon>
        <taxon>Sphingobacteriaceae</taxon>
        <taxon>Sphingobacterium</taxon>
    </lineage>
</organism>
<protein>
    <recommendedName>
        <fullName evidence="4">Outer membrane protein beta-barrel domain-containing protein</fullName>
    </recommendedName>
</protein>
<evidence type="ECO:0000313" key="2">
    <source>
        <dbReference type="EMBL" id="MBD1430670.1"/>
    </source>
</evidence>